<reference evidence="2" key="1">
    <citation type="journal article" date="2011" name="J. Bacteriol.">
        <title>Complete genome sequence of the haloaromatic acid-degrading bacterium Achromobacter xylosoxidans A8.</title>
        <authorList>
            <person name="Strnad H."/>
            <person name="Ridl J."/>
            <person name="Paces J."/>
            <person name="Kolar M."/>
            <person name="Vlcek C."/>
            <person name="Paces V."/>
        </authorList>
    </citation>
    <scope>NUCLEOTIDE SEQUENCE [LARGE SCALE GENOMIC DNA]</scope>
    <source>
        <strain evidence="2">A8</strain>
        <plasmid evidence="2">pA82</plasmid>
    </source>
</reference>
<gene>
    <name evidence="1" type="ordered locus">AXYL_06784</name>
</gene>
<accession>E3HYB2</accession>
<organism evidence="1 2">
    <name type="scientific">Achromobacter xylosoxidans (strain A8)</name>
    <dbReference type="NCBI Taxonomy" id="762376"/>
    <lineage>
        <taxon>Bacteria</taxon>
        <taxon>Pseudomonadati</taxon>
        <taxon>Pseudomonadota</taxon>
        <taxon>Betaproteobacteria</taxon>
        <taxon>Burkholderiales</taxon>
        <taxon>Alcaligenaceae</taxon>
        <taxon>Achromobacter</taxon>
    </lineage>
</organism>
<name>E3HYB2_ACHXA</name>
<evidence type="ECO:0000313" key="1">
    <source>
        <dbReference type="EMBL" id="ADP20066.1"/>
    </source>
</evidence>
<dbReference type="AlphaFoldDB" id="E3HYB2"/>
<evidence type="ECO:0000313" key="2">
    <source>
        <dbReference type="Proteomes" id="UP000006876"/>
    </source>
</evidence>
<keyword evidence="1" id="KW-0614">Plasmid</keyword>
<dbReference type="KEGG" id="axy:AXYL_06784"/>
<dbReference type="RefSeq" id="WP_013397254.1">
    <property type="nucleotide sequence ID" value="NC_014642.1"/>
</dbReference>
<dbReference type="EMBL" id="CP002289">
    <property type="protein sequence ID" value="ADP20066.1"/>
    <property type="molecule type" value="Genomic_DNA"/>
</dbReference>
<geneLocation type="plasmid" evidence="1 2">
    <name>pA82</name>
</geneLocation>
<dbReference type="HOGENOM" id="CLU_3094411_0_0_4"/>
<sequence length="51" mass="5459">MQTYIVQYRINGGSLHTFDTVKAKSPAGAIGMAARHLTDVEGTLDIIATPQ</sequence>
<dbReference type="Proteomes" id="UP000006876">
    <property type="component" value="Plasmid pA82"/>
</dbReference>
<protein>
    <submittedName>
        <fullName evidence="1">Uncharacterized protein</fullName>
    </submittedName>
</protein>
<proteinExistence type="predicted"/>